<accession>A0ABT9V335</accession>
<keyword evidence="6 7" id="KW-0472">Membrane</keyword>
<protein>
    <submittedName>
        <fullName evidence="10">Capsular polysaccharide biosynthesis protein</fullName>
    </submittedName>
</protein>
<comment type="subcellular location">
    <subcellularLocation>
        <location evidence="1">Cell membrane</location>
        <topology evidence="1">Multi-pass membrane protein</topology>
    </subcellularLocation>
</comment>
<evidence type="ECO:0000256" key="7">
    <source>
        <dbReference type="SAM" id="Phobius"/>
    </source>
</evidence>
<evidence type="ECO:0000256" key="4">
    <source>
        <dbReference type="ARBA" id="ARBA00022692"/>
    </source>
</evidence>
<keyword evidence="11" id="KW-1185">Reference proteome</keyword>
<dbReference type="InterPro" id="IPR003856">
    <property type="entry name" value="LPS_length_determ_N"/>
</dbReference>
<sequence length="247" mass="27440">MEDSISMKELFGIIRKRWMLIALFTFVMGALSAVVSYFLLTPKYEASTQILVNQKDTNYQLDTTQMRGNIELINTYSVIIKSAAILEKVIEKLELNQTVEQLEQNISVSSQSESQVFSLTVQDSKPGRAVEIVNQISETFQQEIKGIMNVDNVNILAKAELKENPAPISPNPRMNIAVGIVLGLLMGVGLVFLLEYLDNSLHTASDVEAYLGLPVLGSIQKMSKQKVKKSSTIQKMGVEVIESQIKV</sequence>
<evidence type="ECO:0000256" key="6">
    <source>
        <dbReference type="ARBA" id="ARBA00023136"/>
    </source>
</evidence>
<dbReference type="PANTHER" id="PTHR32309">
    <property type="entry name" value="TYROSINE-PROTEIN KINASE"/>
    <property type="match status" value="1"/>
</dbReference>
<feature type="domain" description="Tyrosine-protein kinase G-rich" evidence="9">
    <location>
        <begin position="139"/>
        <end position="193"/>
    </location>
</feature>
<dbReference type="InterPro" id="IPR050445">
    <property type="entry name" value="Bact_polysacc_biosynth/exp"/>
</dbReference>
<keyword evidence="5 7" id="KW-1133">Transmembrane helix</keyword>
<dbReference type="Pfam" id="PF13807">
    <property type="entry name" value="GNVR"/>
    <property type="match status" value="1"/>
</dbReference>
<feature type="transmembrane region" description="Helical" evidence="7">
    <location>
        <begin position="174"/>
        <end position="194"/>
    </location>
</feature>
<dbReference type="InterPro" id="IPR032807">
    <property type="entry name" value="GNVR"/>
</dbReference>
<evidence type="ECO:0000256" key="5">
    <source>
        <dbReference type="ARBA" id="ARBA00022989"/>
    </source>
</evidence>
<dbReference type="PANTHER" id="PTHR32309:SF13">
    <property type="entry name" value="FERRIC ENTEROBACTIN TRANSPORT PROTEIN FEPE"/>
    <property type="match status" value="1"/>
</dbReference>
<gene>
    <name evidence="10" type="ORF">J2S07_001665</name>
</gene>
<comment type="caution">
    <text evidence="10">The sequence shown here is derived from an EMBL/GenBank/DDBJ whole genome shotgun (WGS) entry which is preliminary data.</text>
</comment>
<reference evidence="10 11" key="1">
    <citation type="submission" date="2023-07" db="EMBL/GenBank/DDBJ databases">
        <title>Genomic Encyclopedia of Type Strains, Phase IV (KMG-IV): sequencing the most valuable type-strain genomes for metagenomic binning, comparative biology and taxonomic classification.</title>
        <authorList>
            <person name="Goeker M."/>
        </authorList>
    </citation>
    <scope>NUCLEOTIDE SEQUENCE [LARGE SCALE GENOMIC DNA]</scope>
    <source>
        <strain evidence="10 11">DSM 23948</strain>
    </source>
</reference>
<evidence type="ECO:0000259" key="9">
    <source>
        <dbReference type="Pfam" id="PF13807"/>
    </source>
</evidence>
<organism evidence="10 11">
    <name type="scientific">Anoxybacillus andreesenii</name>
    <dbReference type="NCBI Taxonomy" id="1325932"/>
    <lineage>
        <taxon>Bacteria</taxon>
        <taxon>Bacillati</taxon>
        <taxon>Bacillota</taxon>
        <taxon>Bacilli</taxon>
        <taxon>Bacillales</taxon>
        <taxon>Anoxybacillaceae</taxon>
        <taxon>Anoxybacillus</taxon>
    </lineage>
</organism>
<evidence type="ECO:0000313" key="10">
    <source>
        <dbReference type="EMBL" id="MDQ0155360.1"/>
    </source>
</evidence>
<dbReference type="RefSeq" id="WP_307149922.1">
    <property type="nucleotide sequence ID" value="NZ_JAUSTU010000006.1"/>
</dbReference>
<name>A0ABT9V335_9BACL</name>
<evidence type="ECO:0000256" key="1">
    <source>
        <dbReference type="ARBA" id="ARBA00004651"/>
    </source>
</evidence>
<dbReference type="Proteomes" id="UP001231362">
    <property type="component" value="Unassembled WGS sequence"/>
</dbReference>
<dbReference type="Pfam" id="PF02706">
    <property type="entry name" value="Wzz"/>
    <property type="match status" value="1"/>
</dbReference>
<evidence type="ECO:0000256" key="2">
    <source>
        <dbReference type="ARBA" id="ARBA00006683"/>
    </source>
</evidence>
<keyword evidence="3" id="KW-1003">Cell membrane</keyword>
<feature type="transmembrane region" description="Helical" evidence="7">
    <location>
        <begin position="20"/>
        <end position="40"/>
    </location>
</feature>
<dbReference type="EMBL" id="JAUSTU010000006">
    <property type="protein sequence ID" value="MDQ0155360.1"/>
    <property type="molecule type" value="Genomic_DNA"/>
</dbReference>
<feature type="domain" description="Polysaccharide chain length determinant N-terminal" evidence="8">
    <location>
        <begin position="3"/>
        <end position="93"/>
    </location>
</feature>
<keyword evidence="4 7" id="KW-0812">Transmembrane</keyword>
<evidence type="ECO:0000259" key="8">
    <source>
        <dbReference type="Pfam" id="PF02706"/>
    </source>
</evidence>
<evidence type="ECO:0000313" key="11">
    <source>
        <dbReference type="Proteomes" id="UP001231362"/>
    </source>
</evidence>
<comment type="similarity">
    <text evidence="2">Belongs to the CpsC/CapA family.</text>
</comment>
<proteinExistence type="inferred from homology"/>
<evidence type="ECO:0000256" key="3">
    <source>
        <dbReference type="ARBA" id="ARBA00022475"/>
    </source>
</evidence>